<keyword evidence="1" id="KW-0472">Membrane</keyword>
<feature type="transmembrane region" description="Helical" evidence="1">
    <location>
        <begin position="6"/>
        <end position="28"/>
    </location>
</feature>
<feature type="transmembrane region" description="Helical" evidence="1">
    <location>
        <begin position="35"/>
        <end position="54"/>
    </location>
</feature>
<keyword evidence="1" id="KW-0812">Transmembrane</keyword>
<reference evidence="2 3" key="1">
    <citation type="journal article" date="2019" name="Int. J. Syst. Evol. Microbiol.">
        <title>The Global Catalogue of Microorganisms (GCM) 10K type strain sequencing project: providing services to taxonomists for standard genome sequencing and annotation.</title>
        <authorList>
            <consortium name="The Broad Institute Genomics Platform"/>
            <consortium name="The Broad Institute Genome Sequencing Center for Infectious Disease"/>
            <person name="Wu L."/>
            <person name="Ma J."/>
        </authorList>
    </citation>
    <scope>NUCLEOTIDE SEQUENCE [LARGE SCALE GENOMIC DNA]</scope>
    <source>
        <strain evidence="2 3">PSRA2</strain>
    </source>
</reference>
<evidence type="ECO:0008006" key="4">
    <source>
        <dbReference type="Google" id="ProtNLM"/>
    </source>
</evidence>
<protein>
    <recommendedName>
        <fullName evidence="4">Phosphatidate cytidylyltransferase</fullName>
    </recommendedName>
</protein>
<dbReference type="EMBL" id="JBHSXM010000001">
    <property type="protein sequence ID" value="MFC6837283.1"/>
    <property type="molecule type" value="Genomic_DNA"/>
</dbReference>
<evidence type="ECO:0000313" key="2">
    <source>
        <dbReference type="EMBL" id="MFC6837283.1"/>
    </source>
</evidence>
<feature type="transmembrane region" description="Helical" evidence="1">
    <location>
        <begin position="60"/>
        <end position="77"/>
    </location>
</feature>
<keyword evidence="1" id="KW-1133">Transmembrane helix</keyword>
<dbReference type="AlphaFoldDB" id="A0ABD5UAQ5"/>
<dbReference type="RefSeq" id="WP_304448950.1">
    <property type="nucleotide sequence ID" value="NZ_JARRAH010000001.1"/>
</dbReference>
<keyword evidence="3" id="KW-1185">Reference proteome</keyword>
<sequence>MEGPGSPSSTLLALGFGTVVAAIGVVVFEGRHRAWWALVCLSLLAALASVVDLVSVPPTLLLGAFVVAVLTYSLVTLSRPPR</sequence>
<proteinExistence type="predicted"/>
<evidence type="ECO:0000256" key="1">
    <source>
        <dbReference type="SAM" id="Phobius"/>
    </source>
</evidence>
<gene>
    <name evidence="2" type="ORF">ACFQHK_12285</name>
</gene>
<accession>A0ABD5UAQ5</accession>
<evidence type="ECO:0000313" key="3">
    <source>
        <dbReference type="Proteomes" id="UP001596406"/>
    </source>
</evidence>
<comment type="caution">
    <text evidence="2">The sequence shown here is derived from an EMBL/GenBank/DDBJ whole genome shotgun (WGS) entry which is preliminary data.</text>
</comment>
<organism evidence="2 3">
    <name type="scientific">Halomarina ordinaria</name>
    <dbReference type="NCBI Taxonomy" id="3033939"/>
    <lineage>
        <taxon>Archaea</taxon>
        <taxon>Methanobacteriati</taxon>
        <taxon>Methanobacteriota</taxon>
        <taxon>Stenosarchaea group</taxon>
        <taxon>Halobacteria</taxon>
        <taxon>Halobacteriales</taxon>
        <taxon>Natronomonadaceae</taxon>
        <taxon>Halomarina</taxon>
    </lineage>
</organism>
<dbReference type="Proteomes" id="UP001596406">
    <property type="component" value="Unassembled WGS sequence"/>
</dbReference>
<name>A0ABD5UAQ5_9EURY</name>